<dbReference type="Proteomes" id="UP001332192">
    <property type="component" value="Chromosome"/>
</dbReference>
<keyword evidence="3" id="KW-1185">Reference proteome</keyword>
<proteinExistence type="predicted"/>
<evidence type="ECO:0000313" key="2">
    <source>
        <dbReference type="EMBL" id="WRP17471.1"/>
    </source>
</evidence>
<evidence type="ECO:0000313" key="3">
    <source>
        <dbReference type="Proteomes" id="UP001332192"/>
    </source>
</evidence>
<protein>
    <submittedName>
        <fullName evidence="2">Uncharacterized protein</fullName>
    </submittedName>
</protein>
<sequence>MRRYGPARRHLMAVVLGVGLASASVAAAHATGPVTVEYQLGSPTPGASRNDDGVWVVPAGQRIEWTVTWTLYNRSGQSLNDVSAVNHYSAEIDVDPRSVVASRGEVLVEPVGGRTSATAVVWDVGTMRPGETATMVLKIATGTNPRGKQMYGEPGNYALDSGLTVRWRKGSLSLPCVGVKAVARGWLRVELSGTRIDWRIRKPGEYAALAFRAIVSSNEDVTFYFREFGELLPAGSSRGDAPGIPVFYAIGDSLDQAASAGWLAADQLNGLQVRLGRSGALEEGIAWSLWQRLRIGPDVRPAAYVNEASVVFVPANVREFVADGS</sequence>
<reference evidence="2 3" key="1">
    <citation type="journal article" date="2024" name="Front. Microbiol.">
        <title>Novel thermophilic genera Geochorda gen. nov. and Carboxydochorda gen. nov. from the deep terrestrial subsurface reveal the ecophysiological diversity in the class Limnochordia.</title>
        <authorList>
            <person name="Karnachuk O.V."/>
            <person name="Lukina A.P."/>
            <person name="Avakyan M.R."/>
            <person name="Kadnikov V.V."/>
            <person name="Begmatov S."/>
            <person name="Beletsky A.V."/>
            <person name="Vlasova K.G."/>
            <person name="Novikov A.A."/>
            <person name="Shcherbakova V.A."/>
            <person name="Mardanov A.V."/>
            <person name="Ravin N.V."/>
        </authorList>
    </citation>
    <scope>NUCLEOTIDE SEQUENCE [LARGE SCALE GENOMIC DNA]</scope>
    <source>
        <strain evidence="2 3">L945</strain>
    </source>
</reference>
<keyword evidence="1" id="KW-0732">Signal</keyword>
<evidence type="ECO:0000256" key="1">
    <source>
        <dbReference type="SAM" id="SignalP"/>
    </source>
</evidence>
<feature type="signal peptide" evidence="1">
    <location>
        <begin position="1"/>
        <end position="27"/>
    </location>
</feature>
<name>A0ABZ1BXE9_9FIRM</name>
<feature type="chain" id="PRO_5046881808" evidence="1">
    <location>
        <begin position="28"/>
        <end position="325"/>
    </location>
</feature>
<accession>A0ABZ1BXE9</accession>
<dbReference type="RefSeq" id="WP_324716741.1">
    <property type="nucleotide sequence ID" value="NZ_CP141615.1"/>
</dbReference>
<gene>
    <name evidence="2" type="ORF">U7230_00185</name>
</gene>
<organism evidence="2 3">
    <name type="scientific">Carboxydichorda subterranea</name>
    <dbReference type="NCBI Taxonomy" id="3109565"/>
    <lineage>
        <taxon>Bacteria</taxon>
        <taxon>Bacillati</taxon>
        <taxon>Bacillota</taxon>
        <taxon>Limnochordia</taxon>
        <taxon>Limnochordales</taxon>
        <taxon>Geochordaceae</taxon>
        <taxon>Carboxydichorda</taxon>
    </lineage>
</organism>
<dbReference type="EMBL" id="CP141615">
    <property type="protein sequence ID" value="WRP17471.1"/>
    <property type="molecule type" value="Genomic_DNA"/>
</dbReference>